<dbReference type="EMBL" id="JAVHJO010000001">
    <property type="protein sequence ID" value="KAK6544763.1"/>
    <property type="molecule type" value="Genomic_DNA"/>
</dbReference>
<organism evidence="1 2">
    <name type="scientific">Orbilia ellipsospora</name>
    <dbReference type="NCBI Taxonomy" id="2528407"/>
    <lineage>
        <taxon>Eukaryota</taxon>
        <taxon>Fungi</taxon>
        <taxon>Dikarya</taxon>
        <taxon>Ascomycota</taxon>
        <taxon>Pezizomycotina</taxon>
        <taxon>Orbiliomycetes</taxon>
        <taxon>Orbiliales</taxon>
        <taxon>Orbiliaceae</taxon>
        <taxon>Orbilia</taxon>
    </lineage>
</organism>
<protein>
    <submittedName>
        <fullName evidence="1">Uncharacterized protein</fullName>
    </submittedName>
</protein>
<proteinExistence type="predicted"/>
<sequence length="181" mass="21000">MASIPLLGNSVVERSLKMLKACLDENEDIIEQNLKFDLCDFEQISEQDKAQASRILAKDPAKAHIDVAISLLRNFIWQMLGYSHRIYDPKIGREHKYALIGAWNSKFIVVRCPHCQQDHRHEITAAQESGATDKPLLYRPTCRWKEQYCVVYLYTVHSKTLHPSNIDTTYIRCEKHESLEL</sequence>
<comment type="caution">
    <text evidence="1">The sequence shown here is derived from an EMBL/GenBank/DDBJ whole genome shotgun (WGS) entry which is preliminary data.</text>
</comment>
<dbReference type="AlphaFoldDB" id="A0AAV9XRT7"/>
<evidence type="ECO:0000313" key="2">
    <source>
        <dbReference type="Proteomes" id="UP001365542"/>
    </source>
</evidence>
<keyword evidence="2" id="KW-1185">Reference proteome</keyword>
<evidence type="ECO:0000313" key="1">
    <source>
        <dbReference type="EMBL" id="KAK6544763.1"/>
    </source>
</evidence>
<dbReference type="Proteomes" id="UP001365542">
    <property type="component" value="Unassembled WGS sequence"/>
</dbReference>
<gene>
    <name evidence="1" type="ORF">TWF694_001446</name>
</gene>
<accession>A0AAV9XRT7</accession>
<reference evidence="1 2" key="1">
    <citation type="submission" date="2019-10" db="EMBL/GenBank/DDBJ databases">
        <authorList>
            <person name="Palmer J.M."/>
        </authorList>
    </citation>
    <scope>NUCLEOTIDE SEQUENCE [LARGE SCALE GENOMIC DNA]</scope>
    <source>
        <strain evidence="1 2">TWF694</strain>
    </source>
</reference>
<name>A0AAV9XRT7_9PEZI</name>